<evidence type="ECO:0000313" key="5">
    <source>
        <dbReference type="Proteomes" id="UP000636793"/>
    </source>
</evidence>
<feature type="coiled-coil region" evidence="1">
    <location>
        <begin position="31"/>
        <end position="65"/>
    </location>
</feature>
<organism evidence="4 5">
    <name type="scientific">Flexivirga endophytica</name>
    <dbReference type="NCBI Taxonomy" id="1849103"/>
    <lineage>
        <taxon>Bacteria</taxon>
        <taxon>Bacillati</taxon>
        <taxon>Actinomycetota</taxon>
        <taxon>Actinomycetes</taxon>
        <taxon>Micrococcales</taxon>
        <taxon>Dermacoccaceae</taxon>
        <taxon>Flexivirga</taxon>
    </lineage>
</organism>
<protein>
    <recommendedName>
        <fullName evidence="3">Bacteriophage T5 Orf172 DNA-binding domain-containing protein</fullName>
    </recommendedName>
</protein>
<keyword evidence="1" id="KW-0175">Coiled coil</keyword>
<dbReference type="Proteomes" id="UP000636793">
    <property type="component" value="Unassembled WGS sequence"/>
</dbReference>
<dbReference type="Pfam" id="PF13250">
    <property type="entry name" value="SNIPE"/>
    <property type="match status" value="1"/>
</dbReference>
<feature type="coiled-coil region" evidence="1">
    <location>
        <begin position="211"/>
        <end position="258"/>
    </location>
</feature>
<evidence type="ECO:0000256" key="1">
    <source>
        <dbReference type="SAM" id="Coils"/>
    </source>
</evidence>
<name>A0A916T4L8_9MICO</name>
<dbReference type="InterPro" id="IPR025280">
    <property type="entry name" value="SNIPE"/>
</dbReference>
<gene>
    <name evidence="4" type="ORF">GCM10011492_22840</name>
</gene>
<keyword evidence="5" id="KW-1185">Reference proteome</keyword>
<proteinExistence type="predicted"/>
<dbReference type="Pfam" id="PF13455">
    <property type="entry name" value="MUG113"/>
    <property type="match status" value="1"/>
</dbReference>
<evidence type="ECO:0000256" key="2">
    <source>
        <dbReference type="SAM" id="MobiDB-lite"/>
    </source>
</evidence>
<reference evidence="4" key="1">
    <citation type="journal article" date="2014" name="Int. J. Syst. Evol. Microbiol.">
        <title>Complete genome sequence of Corynebacterium casei LMG S-19264T (=DSM 44701T), isolated from a smear-ripened cheese.</title>
        <authorList>
            <consortium name="US DOE Joint Genome Institute (JGI-PGF)"/>
            <person name="Walter F."/>
            <person name="Albersmeier A."/>
            <person name="Kalinowski J."/>
            <person name="Ruckert C."/>
        </authorList>
    </citation>
    <scope>NUCLEOTIDE SEQUENCE</scope>
    <source>
        <strain evidence="4">CGMCC 1.15085</strain>
    </source>
</reference>
<feature type="region of interest" description="Disordered" evidence="2">
    <location>
        <begin position="406"/>
        <end position="436"/>
    </location>
</feature>
<dbReference type="InterPro" id="IPR018306">
    <property type="entry name" value="Phage_T5_Orf172_DNA-bd"/>
</dbReference>
<comment type="caution">
    <text evidence="4">The sequence shown here is derived from an EMBL/GenBank/DDBJ whole genome shotgun (WGS) entry which is preliminary data.</text>
</comment>
<dbReference type="AlphaFoldDB" id="A0A916T4L8"/>
<sequence>MVWGDGKRVAELEAEVANLRGWIDHLQGTEAMALASQVGQMRRDVAELQAQAAAAKQAAVDAQAEERAARLQLVENLESVEVQEAGFYTFNHPLQDAVAYKDALAQNQSQMKQLIKAKKAVEAATNWQVNGSSAKGTAMVRDFSKLRLRAYNSEADALVRALRPHTLDSAKGRLDKAATAIERLGKTMSIRISPAYHRLRFRELELTADYLVKKQQEKEAERDRRAQLRDEAKARAEMEAALVKLRKEQQHYQQLIQRLDPSDESGLAVAREKLAEIGQSIEGVEARAANARAGHVYVISNIGAFGPDMVKIGMTRRLEPMDRVIELGDASVPFRFDVHALVFHEDAVALETHLHQALEHRKVNQINTRREFFYAKPSEVRTLLEKYAGSFLLEYKEVPDALEWHGSGSVQRATPPRSEQPVPVPAGEPIETPTAEPVKLAVASRFDGPPPDGDPEAKAAWYVSPDDQTLWRRWDGSGWTEETKAR</sequence>
<accession>A0A916T4L8</accession>
<evidence type="ECO:0000259" key="3">
    <source>
        <dbReference type="SMART" id="SM00974"/>
    </source>
</evidence>
<feature type="domain" description="Bacteriophage T5 Orf172 DNA-binding" evidence="3">
    <location>
        <begin position="304"/>
        <end position="387"/>
    </location>
</feature>
<evidence type="ECO:0000313" key="4">
    <source>
        <dbReference type="EMBL" id="GGB31631.1"/>
    </source>
</evidence>
<dbReference type="SMART" id="SM00974">
    <property type="entry name" value="T5orf172"/>
    <property type="match status" value="1"/>
</dbReference>
<dbReference type="EMBL" id="BMHI01000003">
    <property type="protein sequence ID" value="GGB31631.1"/>
    <property type="molecule type" value="Genomic_DNA"/>
</dbReference>
<reference evidence="4" key="2">
    <citation type="submission" date="2020-09" db="EMBL/GenBank/DDBJ databases">
        <authorList>
            <person name="Sun Q."/>
            <person name="Zhou Y."/>
        </authorList>
    </citation>
    <scope>NUCLEOTIDE SEQUENCE</scope>
    <source>
        <strain evidence="4">CGMCC 1.15085</strain>
    </source>
</reference>
<dbReference type="RefSeq" id="WP_229749651.1">
    <property type="nucleotide sequence ID" value="NZ_BMHI01000003.1"/>
</dbReference>